<dbReference type="SMART" id="SM00156">
    <property type="entry name" value="PP2Ac"/>
    <property type="match status" value="1"/>
</dbReference>
<dbReference type="PROSITE" id="PS50096">
    <property type="entry name" value="IQ"/>
    <property type="match status" value="1"/>
</dbReference>
<evidence type="ECO:0000256" key="1">
    <source>
        <dbReference type="ARBA" id="ARBA00001936"/>
    </source>
</evidence>
<proteinExistence type="inferred from homology"/>
<evidence type="ECO:0000256" key="9">
    <source>
        <dbReference type="ARBA" id="ARBA00048336"/>
    </source>
</evidence>
<dbReference type="SUPFAM" id="SSF47473">
    <property type="entry name" value="EF-hand"/>
    <property type="match status" value="1"/>
</dbReference>
<comment type="cofactor">
    <cofactor evidence="1">
        <name>Mn(2+)</name>
        <dbReference type="ChEBI" id="CHEBI:29035"/>
    </cofactor>
</comment>
<dbReference type="SUPFAM" id="SSF56300">
    <property type="entry name" value="Metallo-dependent phosphatases"/>
    <property type="match status" value="1"/>
</dbReference>
<evidence type="ECO:0000256" key="11">
    <source>
        <dbReference type="RuleBase" id="RU004273"/>
    </source>
</evidence>
<keyword evidence="3 10" id="KW-0479">Metal-binding</keyword>
<dbReference type="SMART" id="SM00054">
    <property type="entry name" value="EFh"/>
    <property type="match status" value="3"/>
</dbReference>
<dbReference type="CDD" id="cd00051">
    <property type="entry name" value="EFh"/>
    <property type="match status" value="2"/>
</dbReference>
<dbReference type="GeneID" id="110085251"/>
<comment type="similarity">
    <text evidence="2 10 11">Belongs to the PPP phosphatase family.</text>
</comment>
<dbReference type="Pfam" id="PF00149">
    <property type="entry name" value="Metallophos"/>
    <property type="match status" value="1"/>
</dbReference>
<dbReference type="PRINTS" id="PR00114">
    <property type="entry name" value="STPHPHTASE"/>
</dbReference>
<dbReference type="InterPro" id="IPR002048">
    <property type="entry name" value="EF_hand_dom"/>
</dbReference>
<dbReference type="PROSITE" id="PS50222">
    <property type="entry name" value="EF_HAND_2"/>
    <property type="match status" value="3"/>
</dbReference>
<dbReference type="InterPro" id="IPR029052">
    <property type="entry name" value="Metallo-depent_PP-like"/>
</dbReference>
<evidence type="ECO:0000256" key="10">
    <source>
        <dbReference type="PIRNR" id="PIRNR000912"/>
    </source>
</evidence>
<dbReference type="EC" id="3.1.3.16" evidence="10"/>
<dbReference type="InterPro" id="IPR013235">
    <property type="entry name" value="PPP_dom"/>
</dbReference>
<gene>
    <name evidence="14" type="primary">PPEF2</name>
</gene>
<dbReference type="PANTHER" id="PTHR45668">
    <property type="entry name" value="SERINE/THREONINE-PROTEIN PHOSPHATASE 5-RELATED"/>
    <property type="match status" value="1"/>
</dbReference>
<feature type="domain" description="EF-hand" evidence="12">
    <location>
        <begin position="631"/>
        <end position="666"/>
    </location>
</feature>
<feature type="domain" description="EF-hand" evidence="12">
    <location>
        <begin position="671"/>
        <end position="706"/>
    </location>
</feature>
<sequence length="711" mass="81954">MGCGTSAHSSFLCNQDKSQVLPDSSHPAFKAAILIQRWYRRYVARLEMRRRCTWRIFQSIEYSGEQDHLKLNNFFDYLMTHFTPSSRKEKDFLKRILSEPDVTKDIKLEKSLHYQSVVVPDSYMGPRLSFPLFPEDAAALLEAFKQKQQLHAHYVLRLCHEAQRHLMQLPNITNISTCYSEEITVCGDLHGQLADLFLIFYKNGLPAPQKAYVFNGDFVDRGKQSIEVLIVLLVFLLIYPKEVHLNRGNHEDYMVNLRYGLTKEVTRKYKEHGSKIIKVLQTLFSCLPLATLVDQKVLIVHGGVSDITDLDRLARIDRFKILSVLTQKRRNSESVDAAEDFKFVQGGFCRASNPENKVDLSQRVQHMVQEDLKMCRKQAELSEFPEAETSDRSFASVSEVDVEACEARNAEDDDVQQILDVLWSDPIPQNGCRVNDDRGGGCYFGPDVTEKFLQKHNLQFIIRSHECKPEGYDICHNRKVITVFSASNYYTVGSNRGAYLKMGPDLTPHFIQYQASKGSHKLTMTQRISRVEESAYQVLKEKLFAHRSDLTAAFKSFDKKNTGFITLNEWAKAVESVLQLGLPWRMLKSQLVLHLTHGKLEYKTWLKEIVTEQWSSAQERLHSSLLENIYRNLSNLETIFNIIDSDHSGYISLEEFQQIWKLFSTHMNIEISEQNINDLARSIDFNRDGNIDFNEFIEAFRLVTQSPDGGK</sequence>
<dbReference type="InterPro" id="IPR051134">
    <property type="entry name" value="PPP_phosphatase"/>
</dbReference>
<comment type="catalytic activity">
    <reaction evidence="9 10 11">
        <text>O-phospho-L-threonyl-[protein] + H2O = L-threonyl-[protein] + phosphate</text>
        <dbReference type="Rhea" id="RHEA:47004"/>
        <dbReference type="Rhea" id="RHEA-COMP:11060"/>
        <dbReference type="Rhea" id="RHEA-COMP:11605"/>
        <dbReference type="ChEBI" id="CHEBI:15377"/>
        <dbReference type="ChEBI" id="CHEBI:30013"/>
        <dbReference type="ChEBI" id="CHEBI:43474"/>
        <dbReference type="ChEBI" id="CHEBI:61977"/>
        <dbReference type="EC" id="3.1.3.16"/>
    </reaction>
</comment>
<organism evidence="13 14">
    <name type="scientific">Pogona vitticeps</name>
    <name type="common">central bearded dragon</name>
    <dbReference type="NCBI Taxonomy" id="103695"/>
    <lineage>
        <taxon>Eukaryota</taxon>
        <taxon>Metazoa</taxon>
        <taxon>Chordata</taxon>
        <taxon>Craniata</taxon>
        <taxon>Vertebrata</taxon>
        <taxon>Euteleostomi</taxon>
        <taxon>Lepidosauria</taxon>
        <taxon>Squamata</taxon>
        <taxon>Bifurcata</taxon>
        <taxon>Unidentata</taxon>
        <taxon>Episquamata</taxon>
        <taxon>Toxicofera</taxon>
        <taxon>Iguania</taxon>
        <taxon>Acrodonta</taxon>
        <taxon>Agamidae</taxon>
        <taxon>Amphibolurinae</taxon>
        <taxon>Pogona</taxon>
    </lineage>
</organism>
<dbReference type="CDD" id="cd23767">
    <property type="entry name" value="IQCD"/>
    <property type="match status" value="1"/>
</dbReference>
<reference evidence="14" key="1">
    <citation type="submission" date="2025-08" db="UniProtKB">
        <authorList>
            <consortium name="RefSeq"/>
        </authorList>
    </citation>
    <scope>IDENTIFICATION</scope>
</reference>
<evidence type="ECO:0000256" key="5">
    <source>
        <dbReference type="ARBA" id="ARBA00022801"/>
    </source>
</evidence>
<evidence type="ECO:0000256" key="7">
    <source>
        <dbReference type="ARBA" id="ARBA00023211"/>
    </source>
</evidence>
<keyword evidence="6" id="KW-0106">Calcium</keyword>
<evidence type="ECO:0000256" key="3">
    <source>
        <dbReference type="ARBA" id="ARBA00022723"/>
    </source>
</evidence>
<evidence type="ECO:0000313" key="13">
    <source>
        <dbReference type="Proteomes" id="UP001652642"/>
    </source>
</evidence>
<keyword evidence="13" id="KW-1185">Reference proteome</keyword>
<comment type="catalytic activity">
    <reaction evidence="8">
        <text>O-phospho-L-seryl-[protein] + H2O = L-seryl-[protein] + phosphate</text>
        <dbReference type="Rhea" id="RHEA:20629"/>
        <dbReference type="Rhea" id="RHEA-COMP:9863"/>
        <dbReference type="Rhea" id="RHEA-COMP:11604"/>
        <dbReference type="ChEBI" id="CHEBI:15377"/>
        <dbReference type="ChEBI" id="CHEBI:29999"/>
        <dbReference type="ChEBI" id="CHEBI:43474"/>
        <dbReference type="ChEBI" id="CHEBI:83421"/>
        <dbReference type="EC" id="3.1.3.16"/>
    </reaction>
</comment>
<dbReference type="Pfam" id="PF13499">
    <property type="entry name" value="EF-hand_7"/>
    <property type="match status" value="1"/>
</dbReference>
<dbReference type="Gene3D" id="3.60.21.10">
    <property type="match status" value="1"/>
</dbReference>
<dbReference type="InterPro" id="IPR018247">
    <property type="entry name" value="EF_Hand_1_Ca_BS"/>
</dbReference>
<protein>
    <recommendedName>
        <fullName evidence="10">Serine/threonine-protein phosphatase with EF-hands</fullName>
        <ecNumber evidence="10">3.1.3.16</ecNumber>
    </recommendedName>
</protein>
<evidence type="ECO:0000259" key="12">
    <source>
        <dbReference type="PROSITE" id="PS50222"/>
    </source>
</evidence>
<keyword evidence="4" id="KW-0677">Repeat</keyword>
<dbReference type="PANTHER" id="PTHR45668:SF2">
    <property type="entry name" value="SERINE_THREONINE-PROTEIN PHOSPHATASE WITH EF-HANDS 2"/>
    <property type="match status" value="1"/>
</dbReference>
<keyword evidence="5 10" id="KW-0378">Hydrolase</keyword>
<dbReference type="InterPro" id="IPR006186">
    <property type="entry name" value="Ser/Thr-sp_prot-phosphatase"/>
</dbReference>
<evidence type="ECO:0000256" key="2">
    <source>
        <dbReference type="ARBA" id="ARBA00008294"/>
    </source>
</evidence>
<dbReference type="InterPro" id="IPR012008">
    <property type="entry name" value="Ser/Thr-Pase_EF-hand_contain"/>
</dbReference>
<dbReference type="Gene3D" id="1.10.238.10">
    <property type="entry name" value="EF-hand"/>
    <property type="match status" value="2"/>
</dbReference>
<name>A0ABM5GKI6_9SAUR</name>
<evidence type="ECO:0000256" key="4">
    <source>
        <dbReference type="ARBA" id="ARBA00022737"/>
    </source>
</evidence>
<dbReference type="Pfam" id="PF00612">
    <property type="entry name" value="IQ"/>
    <property type="match status" value="1"/>
</dbReference>
<dbReference type="Proteomes" id="UP001652642">
    <property type="component" value="Chromosome 5"/>
</dbReference>
<evidence type="ECO:0000256" key="6">
    <source>
        <dbReference type="ARBA" id="ARBA00022837"/>
    </source>
</evidence>
<dbReference type="RefSeq" id="XP_072858170.1">
    <property type="nucleotide sequence ID" value="XM_073002069.1"/>
</dbReference>
<dbReference type="Pfam" id="PF08321">
    <property type="entry name" value="PPP5"/>
    <property type="match status" value="1"/>
</dbReference>
<evidence type="ECO:0000256" key="8">
    <source>
        <dbReference type="ARBA" id="ARBA00047761"/>
    </source>
</evidence>
<keyword evidence="7 10" id="KW-0464">Manganese</keyword>
<dbReference type="InterPro" id="IPR011992">
    <property type="entry name" value="EF-hand-dom_pair"/>
</dbReference>
<feature type="domain" description="EF-hand" evidence="12">
    <location>
        <begin position="545"/>
        <end position="580"/>
    </location>
</feature>
<dbReference type="PROSITE" id="PS00125">
    <property type="entry name" value="SER_THR_PHOSPHATASE"/>
    <property type="match status" value="1"/>
</dbReference>
<accession>A0ABM5GKI6</accession>
<dbReference type="InterPro" id="IPR004843">
    <property type="entry name" value="Calcineurin-like_PHP"/>
</dbReference>
<evidence type="ECO:0000313" key="14">
    <source>
        <dbReference type="RefSeq" id="XP_072858170.1"/>
    </source>
</evidence>
<dbReference type="PIRSF" id="PIRSF000912">
    <property type="entry name" value="PPEF"/>
    <property type="match status" value="1"/>
</dbReference>
<dbReference type="PROSITE" id="PS00018">
    <property type="entry name" value="EF_HAND_1"/>
    <property type="match status" value="2"/>
</dbReference>
<dbReference type="InterPro" id="IPR000048">
    <property type="entry name" value="IQ_motif_EF-hand-BS"/>
</dbReference>